<evidence type="ECO:0000313" key="3">
    <source>
        <dbReference type="Proteomes" id="UP000186804"/>
    </source>
</evidence>
<dbReference type="AlphaFoldDB" id="A0A1J4MHL5"/>
<keyword evidence="3" id="KW-1185">Reference proteome</keyword>
<sequence length="305" mass="34575">MWGLWNSIGDSHTQHESDTKDISGSNLSDVSTPTPSHGALLGEIHEPMRPLTEEDKEFFTQYTEGLQKCIGKLLNIVDDFLLAHKDPNKFEARGSIFCNDTTYVDLGTMGDSLCSRFDYGSQGTTLPSTYVSLCNFGTRIRPRQLFDFLINIENKTLYDNGCSESTVLYRCSKIVFGRQCYKGMMGVQGREFLLVGTNCRLSEDCYIIVAYSPRNLENLPSKFHDIPVVETYVRAHIDLVGYFIRCNQGSTELFFVNQMDLGGMVPLMLQRIIFSSQLQMISTLKKFILDNLNIYYSGDKDEETP</sequence>
<reference evidence="2 3" key="1">
    <citation type="submission" date="2016-10" db="EMBL/GenBank/DDBJ databases">
        <title>Reductive evolution of mitochondrial metabolism and differential evolution of invasion-related proteins in Cryptosporidium.</title>
        <authorList>
            <person name="Liu S."/>
            <person name="Roellig D.M."/>
            <person name="Guo Y."/>
            <person name="Li N."/>
            <person name="Frace M.A."/>
            <person name="Tang K."/>
            <person name="Zhang L."/>
            <person name="Feng Y."/>
            <person name="Xiao L."/>
        </authorList>
    </citation>
    <scope>NUCLEOTIDE SEQUENCE [LARGE SCALE GENOMIC DNA]</scope>
    <source>
        <strain evidence="2">30847</strain>
    </source>
</reference>
<dbReference type="Gene3D" id="3.30.530.20">
    <property type="match status" value="1"/>
</dbReference>
<dbReference type="Proteomes" id="UP000186804">
    <property type="component" value="Unassembled WGS sequence"/>
</dbReference>
<proteinExistence type="predicted"/>
<evidence type="ECO:0000256" key="1">
    <source>
        <dbReference type="SAM" id="MobiDB-lite"/>
    </source>
</evidence>
<dbReference type="OrthoDB" id="339297at2759"/>
<dbReference type="GeneID" id="92365460"/>
<organism evidence="2 3">
    <name type="scientific">Cryptosporidium andersoni</name>
    <dbReference type="NCBI Taxonomy" id="117008"/>
    <lineage>
        <taxon>Eukaryota</taxon>
        <taxon>Sar</taxon>
        <taxon>Alveolata</taxon>
        <taxon>Apicomplexa</taxon>
        <taxon>Conoidasida</taxon>
        <taxon>Coccidia</taxon>
        <taxon>Eucoccidiorida</taxon>
        <taxon>Eimeriorina</taxon>
        <taxon>Cryptosporidiidae</taxon>
        <taxon>Cryptosporidium</taxon>
    </lineage>
</organism>
<dbReference type="VEuPathDB" id="CryptoDB:cand_012750"/>
<name>A0A1J4MHL5_9CRYT</name>
<evidence type="ECO:0008006" key="4">
    <source>
        <dbReference type="Google" id="ProtNLM"/>
    </source>
</evidence>
<feature type="compositionally biased region" description="Polar residues" evidence="1">
    <location>
        <begin position="22"/>
        <end position="35"/>
    </location>
</feature>
<feature type="region of interest" description="Disordered" evidence="1">
    <location>
        <begin position="1"/>
        <end position="41"/>
    </location>
</feature>
<dbReference type="CDD" id="cd00177">
    <property type="entry name" value="START"/>
    <property type="match status" value="1"/>
</dbReference>
<feature type="compositionally biased region" description="Basic and acidic residues" evidence="1">
    <location>
        <begin position="12"/>
        <end position="21"/>
    </location>
</feature>
<gene>
    <name evidence="2" type="ORF">cand_012750</name>
</gene>
<protein>
    <recommendedName>
        <fullName evidence="4">START domain-containing protein</fullName>
    </recommendedName>
</protein>
<dbReference type="SUPFAM" id="SSF55961">
    <property type="entry name" value="Bet v1-like"/>
    <property type="match status" value="1"/>
</dbReference>
<dbReference type="RefSeq" id="XP_067066920.1">
    <property type="nucleotide sequence ID" value="XM_067211512.1"/>
</dbReference>
<accession>A0A1J4MHL5</accession>
<dbReference type="InterPro" id="IPR023393">
    <property type="entry name" value="START-like_dom_sf"/>
</dbReference>
<dbReference type="EMBL" id="LRBS01000117">
    <property type="protein sequence ID" value="OII72325.1"/>
    <property type="molecule type" value="Genomic_DNA"/>
</dbReference>
<evidence type="ECO:0000313" key="2">
    <source>
        <dbReference type="EMBL" id="OII72325.1"/>
    </source>
</evidence>
<comment type="caution">
    <text evidence="2">The sequence shown here is derived from an EMBL/GenBank/DDBJ whole genome shotgun (WGS) entry which is preliminary data.</text>
</comment>